<feature type="zinc finger region" description="C4-type" evidence="7">
    <location>
        <begin position="53"/>
        <end position="68"/>
    </location>
</feature>
<name>A0A2S1LX40_9SPIR</name>
<keyword evidence="2 7" id="KW-0227">DNA damage</keyword>
<keyword evidence="5 7" id="KW-0233">DNA recombination</keyword>
<evidence type="ECO:0000256" key="5">
    <source>
        <dbReference type="ARBA" id="ARBA00023172"/>
    </source>
</evidence>
<dbReference type="OrthoDB" id="9802672at2"/>
<dbReference type="GO" id="GO:0008270">
    <property type="term" value="F:zinc ion binding"/>
    <property type="evidence" value="ECO:0007669"/>
    <property type="project" value="UniProtKB-KW"/>
</dbReference>
<dbReference type="CDD" id="cd01025">
    <property type="entry name" value="TOPRIM_recR"/>
    <property type="match status" value="1"/>
</dbReference>
<dbReference type="Pfam" id="PF02132">
    <property type="entry name" value="RecR_ZnF"/>
    <property type="match status" value="1"/>
</dbReference>
<gene>
    <name evidence="7 9" type="primary">recR</name>
    <name evidence="9" type="ORF">CR532_02425</name>
</gene>
<dbReference type="GO" id="GO:0003677">
    <property type="term" value="F:DNA binding"/>
    <property type="evidence" value="ECO:0007669"/>
    <property type="project" value="UniProtKB-UniRule"/>
</dbReference>
<keyword evidence="1 7" id="KW-0479">Metal-binding</keyword>
<evidence type="ECO:0000256" key="3">
    <source>
        <dbReference type="ARBA" id="ARBA00022771"/>
    </source>
</evidence>
<dbReference type="PANTHER" id="PTHR30446">
    <property type="entry name" value="RECOMBINATION PROTEIN RECR"/>
    <property type="match status" value="1"/>
</dbReference>
<keyword evidence="6 7" id="KW-0234">DNA repair</keyword>
<dbReference type="Gene3D" id="3.40.1360.10">
    <property type="match status" value="1"/>
</dbReference>
<evidence type="ECO:0000256" key="6">
    <source>
        <dbReference type="ARBA" id="ARBA00023204"/>
    </source>
</evidence>
<organism evidence="9 10">
    <name type="scientific">Candidatus Borreliella tachyglossi</name>
    <dbReference type="NCBI Taxonomy" id="1964448"/>
    <lineage>
        <taxon>Bacteria</taxon>
        <taxon>Pseudomonadati</taxon>
        <taxon>Spirochaetota</taxon>
        <taxon>Spirochaetia</taxon>
        <taxon>Spirochaetales</taxon>
        <taxon>Borreliaceae</taxon>
        <taxon>Borreliella</taxon>
    </lineage>
</organism>
<dbReference type="EMBL" id="CP025785">
    <property type="protein sequence ID" value="AWG42835.1"/>
    <property type="molecule type" value="Genomic_DNA"/>
</dbReference>
<feature type="domain" description="Toprim" evidence="8">
    <location>
        <begin position="76"/>
        <end position="171"/>
    </location>
</feature>
<dbReference type="PROSITE" id="PS50880">
    <property type="entry name" value="TOPRIM"/>
    <property type="match status" value="1"/>
</dbReference>
<proteinExistence type="inferred from homology"/>
<comment type="function">
    <text evidence="7">May play a role in DNA repair. It seems to be involved in an RecBC-independent recombinational process of DNA repair. It may act with RecF and RecO.</text>
</comment>
<evidence type="ECO:0000313" key="10">
    <source>
        <dbReference type="Proteomes" id="UP000244655"/>
    </source>
</evidence>
<comment type="similarity">
    <text evidence="7">Belongs to the RecR family.</text>
</comment>
<dbReference type="SUPFAM" id="SSF111304">
    <property type="entry name" value="Recombination protein RecR"/>
    <property type="match status" value="1"/>
</dbReference>
<dbReference type="GO" id="GO:0006310">
    <property type="term" value="P:DNA recombination"/>
    <property type="evidence" value="ECO:0007669"/>
    <property type="project" value="UniProtKB-UniRule"/>
</dbReference>
<dbReference type="HAMAP" id="MF_00017">
    <property type="entry name" value="RecR"/>
    <property type="match status" value="1"/>
</dbReference>
<dbReference type="PANTHER" id="PTHR30446:SF0">
    <property type="entry name" value="RECOMBINATION PROTEIN RECR"/>
    <property type="match status" value="1"/>
</dbReference>
<dbReference type="InterPro" id="IPR006171">
    <property type="entry name" value="TOPRIM_dom"/>
</dbReference>
<evidence type="ECO:0000313" key="9">
    <source>
        <dbReference type="EMBL" id="AWG42835.1"/>
    </source>
</evidence>
<keyword evidence="4 7" id="KW-0862">Zinc</keyword>
<dbReference type="InterPro" id="IPR000093">
    <property type="entry name" value="DNA_Rcmb_RecR"/>
</dbReference>
<protein>
    <recommendedName>
        <fullName evidence="7">Recombination protein RecR</fullName>
    </recommendedName>
</protein>
<dbReference type="Gene3D" id="1.10.8.420">
    <property type="entry name" value="RecR Domain 1"/>
    <property type="match status" value="1"/>
</dbReference>
<dbReference type="GO" id="GO:0006281">
    <property type="term" value="P:DNA repair"/>
    <property type="evidence" value="ECO:0007669"/>
    <property type="project" value="UniProtKB-UniRule"/>
</dbReference>
<dbReference type="InterPro" id="IPR015967">
    <property type="entry name" value="Rcmb_RecR_Znf"/>
</dbReference>
<dbReference type="SMART" id="SM00493">
    <property type="entry name" value="TOPRIM"/>
    <property type="match status" value="1"/>
</dbReference>
<dbReference type="Pfam" id="PF21176">
    <property type="entry name" value="RecR_HhH"/>
    <property type="match status" value="1"/>
</dbReference>
<dbReference type="Pfam" id="PF13662">
    <property type="entry name" value="Toprim_4"/>
    <property type="match status" value="1"/>
</dbReference>
<evidence type="ECO:0000256" key="4">
    <source>
        <dbReference type="ARBA" id="ARBA00022833"/>
    </source>
</evidence>
<dbReference type="NCBIfam" id="TIGR00615">
    <property type="entry name" value="recR"/>
    <property type="match status" value="1"/>
</dbReference>
<sequence length="194" mass="21793">MIIKDLIDLISKLPGMGKKTAVRMVYDILSNDEEYAKNLGQSLINLHSKIKKCRHCYNFSEKEFCDICTDLNRNKDLICVVETPQDLEVVESTREYDGLYFVLHGHLDPLKDIGPSRLNLDKLEGYVREVGAREVIVATEFSIEGDVTANYISSILNKLDINVTRIASGLPAGGSISSSDKITTLRAFRLRLKI</sequence>
<evidence type="ECO:0000256" key="2">
    <source>
        <dbReference type="ARBA" id="ARBA00022763"/>
    </source>
</evidence>
<keyword evidence="10" id="KW-1185">Reference proteome</keyword>
<reference evidence="9 10" key="1">
    <citation type="submission" date="2018-01" db="EMBL/GenBank/DDBJ databases">
        <title>Genome sequence of Borrelia tachyglossi.</title>
        <authorList>
            <person name="Gofton A.W."/>
        </authorList>
    </citation>
    <scope>NUCLEOTIDE SEQUENCE [LARGE SCALE GENOMIC DNA]</scope>
    <source>
        <strain evidence="9 10">Bc-F10-1268</strain>
    </source>
</reference>
<dbReference type="Proteomes" id="UP000244655">
    <property type="component" value="Chromosome"/>
</dbReference>
<evidence type="ECO:0000256" key="1">
    <source>
        <dbReference type="ARBA" id="ARBA00022723"/>
    </source>
</evidence>
<evidence type="ECO:0000256" key="7">
    <source>
        <dbReference type="HAMAP-Rule" id="MF_00017"/>
    </source>
</evidence>
<dbReference type="InterPro" id="IPR023627">
    <property type="entry name" value="Rcmb_RecR"/>
</dbReference>
<dbReference type="InterPro" id="IPR034137">
    <property type="entry name" value="TOPRIM_RecR"/>
</dbReference>
<keyword evidence="3 7" id="KW-0863">Zinc-finger</keyword>
<evidence type="ECO:0000259" key="8">
    <source>
        <dbReference type="PROSITE" id="PS50880"/>
    </source>
</evidence>
<dbReference type="RefSeq" id="WP_108729235.1">
    <property type="nucleotide sequence ID" value="NZ_CP025785.1"/>
</dbReference>
<dbReference type="AlphaFoldDB" id="A0A2S1LX40"/>
<dbReference type="PROSITE" id="PS01300">
    <property type="entry name" value="RECR"/>
    <property type="match status" value="1"/>
</dbReference>
<accession>A0A2S1LX40</accession>